<feature type="transmembrane region" description="Helical" evidence="2">
    <location>
        <begin position="12"/>
        <end position="30"/>
    </location>
</feature>
<keyword evidence="2" id="KW-0812">Transmembrane</keyword>
<feature type="transmembrane region" description="Helical" evidence="2">
    <location>
        <begin position="130"/>
        <end position="154"/>
    </location>
</feature>
<reference evidence="4" key="1">
    <citation type="submission" date="2017-02" db="EMBL/GenBank/DDBJ databases">
        <authorList>
            <person name="Dridi B."/>
        </authorList>
    </citation>
    <scope>NUCLEOTIDE SEQUENCE [LARGE SCALE GENOMIC DNA]</scope>
    <source>
        <strain evidence="4">EB411</strain>
    </source>
</reference>
<feature type="transmembrane region" description="Helical" evidence="2">
    <location>
        <begin position="65"/>
        <end position="85"/>
    </location>
</feature>
<evidence type="ECO:0000313" key="3">
    <source>
        <dbReference type="EMBL" id="SJN36299.1"/>
    </source>
</evidence>
<accession>A0A1R4JWE3</accession>
<keyword evidence="2" id="KW-1133">Transmembrane helix</keyword>
<keyword evidence="4" id="KW-1185">Reference proteome</keyword>
<evidence type="ECO:0000313" key="4">
    <source>
        <dbReference type="Proteomes" id="UP000196778"/>
    </source>
</evidence>
<protein>
    <submittedName>
        <fullName evidence="3">Putative integral membrane protein</fullName>
    </submittedName>
</protein>
<organism evidence="3 4">
    <name type="scientific">Mycetocola reblochoni REB411</name>
    <dbReference type="NCBI Taxonomy" id="1255698"/>
    <lineage>
        <taxon>Bacteria</taxon>
        <taxon>Bacillati</taxon>
        <taxon>Actinomycetota</taxon>
        <taxon>Actinomycetes</taxon>
        <taxon>Micrococcales</taxon>
        <taxon>Microbacteriaceae</taxon>
        <taxon>Mycetocola</taxon>
    </lineage>
</organism>
<dbReference type="Proteomes" id="UP000196778">
    <property type="component" value="Unassembled WGS sequence"/>
</dbReference>
<dbReference type="AlphaFoldDB" id="A0A1R4JWE3"/>
<feature type="region of interest" description="Disordered" evidence="1">
    <location>
        <begin position="180"/>
        <end position="218"/>
    </location>
</feature>
<evidence type="ECO:0000256" key="2">
    <source>
        <dbReference type="SAM" id="Phobius"/>
    </source>
</evidence>
<dbReference type="EMBL" id="FUKR01000056">
    <property type="protein sequence ID" value="SJN36299.1"/>
    <property type="molecule type" value="Genomic_DNA"/>
</dbReference>
<keyword evidence="2" id="KW-0472">Membrane</keyword>
<gene>
    <name evidence="3" type="ORF">FM119_09830</name>
</gene>
<sequence length="218" mass="21525">MAHSRRSRALRGVLTAAVACYVALAAHVLAGGEPPHPLGVLVPLVLASAACVPLAGRRWSWPRRIAAVSVSQLLFHQLFLLGSVGTATVPGSVGSATTAHAGHGSGSGVDLVPALSTVAAPPAAACASMVALHLSAAVLTVLMLGAAAAAATALGRSGGLRRIAALFRGTVVTARRSAATAVSGRSAAVPSPRRGPRGSRAPPRTANAPGARPLPVPA</sequence>
<feature type="transmembrane region" description="Helical" evidence="2">
    <location>
        <begin position="36"/>
        <end position="56"/>
    </location>
</feature>
<proteinExistence type="predicted"/>
<evidence type="ECO:0000256" key="1">
    <source>
        <dbReference type="SAM" id="MobiDB-lite"/>
    </source>
</evidence>
<name>A0A1R4JWE3_9MICO</name>
<dbReference type="RefSeq" id="WP_087137639.1">
    <property type="nucleotide sequence ID" value="NZ_FUKR01000056.1"/>
</dbReference>
<feature type="compositionally biased region" description="Low complexity" evidence="1">
    <location>
        <begin position="180"/>
        <end position="204"/>
    </location>
</feature>